<feature type="compositionally biased region" description="Basic and acidic residues" evidence="1">
    <location>
        <begin position="134"/>
        <end position="172"/>
    </location>
</feature>
<evidence type="ECO:0007829" key="4">
    <source>
        <dbReference type="PeptideAtlas" id="A0A0P0WPC2"/>
    </source>
</evidence>
<evidence type="ECO:0000313" key="3">
    <source>
        <dbReference type="Proteomes" id="UP000059680"/>
    </source>
</evidence>
<accession>A0A0P0WPC2</accession>
<feature type="compositionally biased region" description="Polar residues" evidence="1">
    <location>
        <begin position="308"/>
        <end position="317"/>
    </location>
</feature>
<evidence type="ECO:0007829" key="5">
    <source>
        <dbReference type="ProteomicsDB" id="A0A0P0WPC2"/>
    </source>
</evidence>
<feature type="compositionally biased region" description="Polar residues" evidence="1">
    <location>
        <begin position="208"/>
        <end position="220"/>
    </location>
</feature>
<dbReference type="PaxDb" id="39947-A0A0P0WPC2"/>
<feature type="compositionally biased region" description="Polar residues" evidence="1">
    <location>
        <begin position="237"/>
        <end position="250"/>
    </location>
</feature>
<dbReference type="Proteomes" id="UP000059680">
    <property type="component" value="Chromosome 5"/>
</dbReference>
<name>A0A0P0WPC2_ORYSJ</name>
<dbReference type="InParanoid" id="A0A0P0WPC2"/>
<dbReference type="EMBL" id="AP014961">
    <property type="protein sequence ID" value="BAS94816.1"/>
    <property type="molecule type" value="Genomic_DNA"/>
</dbReference>
<dbReference type="STRING" id="39947.A0A0P0WPC2"/>
<reference evidence="2 3" key="3">
    <citation type="journal article" date="2013" name="Rice">
        <title>Improvement of the Oryza sativa Nipponbare reference genome using next generation sequence and optical map data.</title>
        <authorList>
            <person name="Kawahara Y."/>
            <person name="de la Bastide M."/>
            <person name="Hamilton J.P."/>
            <person name="Kanamori H."/>
            <person name="McCombie W.R."/>
            <person name="Ouyang S."/>
            <person name="Schwartz D.C."/>
            <person name="Tanaka T."/>
            <person name="Wu J."/>
            <person name="Zhou S."/>
            <person name="Childs K.L."/>
            <person name="Davidson R.M."/>
            <person name="Lin H."/>
            <person name="Quesada-Ocampo L."/>
            <person name="Vaillancourt B."/>
            <person name="Sakai H."/>
            <person name="Lee S.S."/>
            <person name="Kim J."/>
            <person name="Numa H."/>
            <person name="Itoh T."/>
            <person name="Buell C.R."/>
            <person name="Matsumoto T."/>
        </authorList>
    </citation>
    <scope>NUCLEOTIDE SEQUENCE [LARGE SCALE GENOMIC DNA]</scope>
    <source>
        <strain evidence="3">cv. Nipponbare</strain>
    </source>
</reference>
<dbReference type="AlphaFoldDB" id="A0A0P0WPC2"/>
<dbReference type="PANTHER" id="PTHR47477:SF19">
    <property type="entry name" value="TRAF-LIKE SUPERFAMILY PROTEIN"/>
    <property type="match status" value="1"/>
</dbReference>
<protein>
    <submittedName>
        <fullName evidence="2">Os05g0508700 protein</fullName>
    </submittedName>
</protein>
<reference evidence="3" key="1">
    <citation type="journal article" date="2005" name="Nature">
        <title>The map-based sequence of the rice genome.</title>
        <authorList>
            <consortium name="International rice genome sequencing project (IRGSP)"/>
            <person name="Matsumoto T."/>
            <person name="Wu J."/>
            <person name="Kanamori H."/>
            <person name="Katayose Y."/>
            <person name="Fujisawa M."/>
            <person name="Namiki N."/>
            <person name="Mizuno H."/>
            <person name="Yamamoto K."/>
            <person name="Antonio B.A."/>
            <person name="Baba T."/>
            <person name="Sakata K."/>
            <person name="Nagamura Y."/>
            <person name="Aoki H."/>
            <person name="Arikawa K."/>
            <person name="Arita K."/>
            <person name="Bito T."/>
            <person name="Chiden Y."/>
            <person name="Fujitsuka N."/>
            <person name="Fukunaka R."/>
            <person name="Hamada M."/>
            <person name="Harada C."/>
            <person name="Hayashi A."/>
            <person name="Hijishita S."/>
            <person name="Honda M."/>
            <person name="Hosokawa S."/>
            <person name="Ichikawa Y."/>
            <person name="Idonuma A."/>
            <person name="Iijima M."/>
            <person name="Ikeda M."/>
            <person name="Ikeno M."/>
            <person name="Ito K."/>
            <person name="Ito S."/>
            <person name="Ito T."/>
            <person name="Ito Y."/>
            <person name="Ito Y."/>
            <person name="Iwabuchi A."/>
            <person name="Kamiya K."/>
            <person name="Karasawa W."/>
            <person name="Kurita K."/>
            <person name="Katagiri S."/>
            <person name="Kikuta A."/>
            <person name="Kobayashi H."/>
            <person name="Kobayashi N."/>
            <person name="Machita K."/>
            <person name="Maehara T."/>
            <person name="Masukawa M."/>
            <person name="Mizubayashi T."/>
            <person name="Mukai Y."/>
            <person name="Nagasaki H."/>
            <person name="Nagata Y."/>
            <person name="Naito S."/>
            <person name="Nakashima M."/>
            <person name="Nakama Y."/>
            <person name="Nakamichi Y."/>
            <person name="Nakamura M."/>
            <person name="Meguro A."/>
            <person name="Negishi M."/>
            <person name="Ohta I."/>
            <person name="Ohta T."/>
            <person name="Okamoto M."/>
            <person name="Ono N."/>
            <person name="Saji S."/>
            <person name="Sakaguchi M."/>
            <person name="Sakai K."/>
            <person name="Shibata M."/>
            <person name="Shimokawa T."/>
            <person name="Song J."/>
            <person name="Takazaki Y."/>
            <person name="Terasawa K."/>
            <person name="Tsugane M."/>
            <person name="Tsuji K."/>
            <person name="Ueda S."/>
            <person name="Waki K."/>
            <person name="Yamagata H."/>
            <person name="Yamamoto M."/>
            <person name="Yamamoto S."/>
            <person name="Yamane H."/>
            <person name="Yoshiki S."/>
            <person name="Yoshihara R."/>
            <person name="Yukawa K."/>
            <person name="Zhong H."/>
            <person name="Yano M."/>
            <person name="Yuan Q."/>
            <person name="Ouyang S."/>
            <person name="Liu J."/>
            <person name="Jones K.M."/>
            <person name="Gansberger K."/>
            <person name="Moffat K."/>
            <person name="Hill J."/>
            <person name="Bera J."/>
            <person name="Fadrosh D."/>
            <person name="Jin S."/>
            <person name="Johri S."/>
            <person name="Kim M."/>
            <person name="Overton L."/>
            <person name="Reardon M."/>
            <person name="Tsitrin T."/>
            <person name="Vuong H."/>
            <person name="Weaver B."/>
            <person name="Ciecko A."/>
            <person name="Tallon L."/>
            <person name="Jackson J."/>
            <person name="Pai G."/>
            <person name="Aken S.V."/>
            <person name="Utterback T."/>
            <person name="Reidmuller S."/>
            <person name="Feldblyum T."/>
            <person name="Hsiao J."/>
            <person name="Zismann V."/>
            <person name="Iobst S."/>
            <person name="de Vazeille A.R."/>
            <person name="Buell C.R."/>
            <person name="Ying K."/>
            <person name="Li Y."/>
            <person name="Lu T."/>
            <person name="Huang Y."/>
            <person name="Zhao Q."/>
            <person name="Feng Q."/>
            <person name="Zhang L."/>
            <person name="Zhu J."/>
            <person name="Weng Q."/>
            <person name="Mu J."/>
            <person name="Lu Y."/>
            <person name="Fan D."/>
            <person name="Liu Y."/>
            <person name="Guan J."/>
            <person name="Zhang Y."/>
            <person name="Yu S."/>
            <person name="Liu X."/>
            <person name="Zhang Y."/>
            <person name="Hong G."/>
            <person name="Han B."/>
            <person name="Choisne N."/>
            <person name="Demange N."/>
            <person name="Orjeda G."/>
            <person name="Samain S."/>
            <person name="Cattolico L."/>
            <person name="Pelletier E."/>
            <person name="Couloux A."/>
            <person name="Segurens B."/>
            <person name="Wincker P."/>
            <person name="D'Hont A."/>
            <person name="Scarpelli C."/>
            <person name="Weissenbach J."/>
            <person name="Salanoubat M."/>
            <person name="Quetier F."/>
            <person name="Yu Y."/>
            <person name="Kim H.R."/>
            <person name="Rambo T."/>
            <person name="Currie J."/>
            <person name="Collura K."/>
            <person name="Luo M."/>
            <person name="Yang T."/>
            <person name="Ammiraju J.S.S."/>
            <person name="Engler F."/>
            <person name="Soderlund C."/>
            <person name="Wing R.A."/>
            <person name="Palmer L.E."/>
            <person name="de la Bastide M."/>
            <person name="Spiegel L."/>
            <person name="Nascimento L."/>
            <person name="Zutavern T."/>
            <person name="O'Shaughnessy A."/>
            <person name="Dike S."/>
            <person name="Dedhia N."/>
            <person name="Preston R."/>
            <person name="Balija V."/>
            <person name="McCombie W.R."/>
            <person name="Chow T."/>
            <person name="Chen H."/>
            <person name="Chung M."/>
            <person name="Chen C."/>
            <person name="Shaw J."/>
            <person name="Wu H."/>
            <person name="Hsiao K."/>
            <person name="Chao Y."/>
            <person name="Chu M."/>
            <person name="Cheng C."/>
            <person name="Hour A."/>
            <person name="Lee P."/>
            <person name="Lin S."/>
            <person name="Lin Y."/>
            <person name="Liou J."/>
            <person name="Liu S."/>
            <person name="Hsing Y."/>
            <person name="Raghuvanshi S."/>
            <person name="Mohanty A."/>
            <person name="Bharti A.K."/>
            <person name="Gaur A."/>
            <person name="Gupta V."/>
            <person name="Kumar D."/>
            <person name="Ravi V."/>
            <person name="Vij S."/>
            <person name="Kapur A."/>
            <person name="Khurana P."/>
            <person name="Khurana P."/>
            <person name="Khurana J.P."/>
            <person name="Tyagi A.K."/>
            <person name="Gaikwad K."/>
            <person name="Singh A."/>
            <person name="Dalal V."/>
            <person name="Srivastava S."/>
            <person name="Dixit A."/>
            <person name="Pal A.K."/>
            <person name="Ghazi I.A."/>
            <person name="Yadav M."/>
            <person name="Pandit A."/>
            <person name="Bhargava A."/>
            <person name="Sureshbabu K."/>
            <person name="Batra K."/>
            <person name="Sharma T.R."/>
            <person name="Mohapatra T."/>
            <person name="Singh N.K."/>
            <person name="Messing J."/>
            <person name="Nelson A.B."/>
            <person name="Fuks G."/>
            <person name="Kavchok S."/>
            <person name="Keizer G."/>
            <person name="Linton E."/>
            <person name="Llaca V."/>
            <person name="Song R."/>
            <person name="Tanyolac B."/>
            <person name="Young S."/>
            <person name="Ho-Il K."/>
            <person name="Hahn J.H."/>
            <person name="Sangsakoo G."/>
            <person name="Vanavichit A."/>
            <person name="de Mattos Luiz.A.T."/>
            <person name="Zimmer P.D."/>
            <person name="Malone G."/>
            <person name="Dellagostin O."/>
            <person name="de Oliveira A.C."/>
            <person name="Bevan M."/>
            <person name="Bancroft I."/>
            <person name="Minx P."/>
            <person name="Cordum H."/>
            <person name="Wilson R."/>
            <person name="Cheng Z."/>
            <person name="Jin W."/>
            <person name="Jiang J."/>
            <person name="Leong S.A."/>
            <person name="Iwama H."/>
            <person name="Gojobori T."/>
            <person name="Itoh T."/>
            <person name="Niimura Y."/>
            <person name="Fujii Y."/>
            <person name="Habara T."/>
            <person name="Sakai H."/>
            <person name="Sato Y."/>
            <person name="Wilson G."/>
            <person name="Kumar K."/>
            <person name="McCouch S."/>
            <person name="Juretic N."/>
            <person name="Hoen D."/>
            <person name="Wright S."/>
            <person name="Bruskiewich R."/>
            <person name="Bureau T."/>
            <person name="Miyao A."/>
            <person name="Hirochika H."/>
            <person name="Nishikawa T."/>
            <person name="Kadowaki K."/>
            <person name="Sugiura M."/>
            <person name="Burr B."/>
            <person name="Sasaki T."/>
        </authorList>
    </citation>
    <scope>NUCLEOTIDE SEQUENCE [LARGE SCALE GENOMIC DNA]</scope>
    <source>
        <strain evidence="3">cv. Nipponbare</strain>
    </source>
</reference>
<dbReference type="ExpressionAtlas" id="A0A0P0WPC2">
    <property type="expression patterns" value="baseline and differential"/>
</dbReference>
<feature type="compositionally biased region" description="Basic residues" evidence="1">
    <location>
        <begin position="86"/>
        <end position="99"/>
    </location>
</feature>
<keyword evidence="3" id="KW-1185">Reference proteome</keyword>
<evidence type="ECO:0000313" key="2">
    <source>
        <dbReference type="EMBL" id="BAS94816.1"/>
    </source>
</evidence>
<feature type="compositionally biased region" description="Polar residues" evidence="1">
    <location>
        <begin position="176"/>
        <end position="185"/>
    </location>
</feature>
<sequence length="734" mass="80329">MKDGASGEVNKISMEREERRLTELGRKILETFVLSHIFSGIEVAYQEAVALKRQEELIREEEEEAWLLGNEMKGKRGGGANEKDKRAKKKQAKQKKNNRKIKDKERDEKFEAKILERLHDETAIDDSDGLSSKQAEEVTTKVENLEEGASDRQGDLDSSEIAHRPDSGDKYPRQMNGLSDVTGNAQKVKKASSMEANSPVFLADSVAASGTHSRGNNLSDSKNRMTPNKDHVPKPTLQANRASANCSKSTPVDMEKDVPLPSRSPQINKPAPVPPKSPQVGNATPVPPKSPPIEKACPVPPKSPPSAKDTSLPSVRSLQIDKPVPVPPRLPQVDKAASLSSELPQTSTTSNSEAQEETAAIRVASPSVSEVTVTASRPSSAPVFPAPRSTVPATQVQVSTLLSRSMSEATRRSGNDPSPSAPAYIPQTYRNAIIGKHGRGTTSGTTAYQSTSLGQGTALSQPLSTYAPTMSVTMPPAGRNDQFSGRHGLESGLGKPEARDSWQPWNANRHVDKHLWRDDSTYQQTTNGHAYPQPWKDVNFLQARGTETEIPSRFGGPQLPRQFQAETHADYLLQQPQGPVAEEFPHLDIINDLLEEEQSNGSMPESIGHDYHTFGLPLPFLLRGNLADQEMASASSPGRFNLTEPYYDEGYSRAYDMSAFQGTRERQFPSLDAYSNGLSDMSPSKPWLNGSPNPSMNHAVGTNGYPQQIPDYTNLASELNGASLYHRRYANGRW</sequence>
<proteinExistence type="evidence at protein level"/>
<dbReference type="PANTHER" id="PTHR47477">
    <property type="entry name" value="TNF RECEPTOR-ASSOCIATED FACTOR HOMOLOG 1A"/>
    <property type="match status" value="1"/>
</dbReference>
<evidence type="ECO:0000256" key="1">
    <source>
        <dbReference type="SAM" id="MobiDB-lite"/>
    </source>
</evidence>
<keyword evidence="4 5" id="KW-1267">Proteomics identification</keyword>
<dbReference type="OMA" id="ACTSRRQ"/>
<reference evidence="2 3" key="2">
    <citation type="journal article" date="2013" name="Plant Cell Physiol.">
        <title>Rice Annotation Project Database (RAP-DB): an integrative and interactive database for rice genomics.</title>
        <authorList>
            <person name="Sakai H."/>
            <person name="Lee S.S."/>
            <person name="Tanaka T."/>
            <person name="Numa H."/>
            <person name="Kim J."/>
            <person name="Kawahara Y."/>
            <person name="Wakimoto H."/>
            <person name="Yang C.C."/>
            <person name="Iwamoto M."/>
            <person name="Abe T."/>
            <person name="Yamada Y."/>
            <person name="Muto A."/>
            <person name="Inokuchi H."/>
            <person name="Ikemura T."/>
            <person name="Matsumoto T."/>
            <person name="Sasaki T."/>
            <person name="Itoh T."/>
        </authorList>
    </citation>
    <scope>NUCLEOTIDE SEQUENCE [LARGE SCALE GENOMIC DNA]</scope>
    <source>
        <strain evidence="3">cv. Nipponbare</strain>
    </source>
</reference>
<dbReference type="FunCoup" id="A0A0P0WPC2">
    <property type="interactions" value="1"/>
</dbReference>
<feature type="compositionally biased region" description="Basic and acidic residues" evidence="1">
    <location>
        <begin position="221"/>
        <end position="233"/>
    </location>
</feature>
<feature type="region of interest" description="Disordered" evidence="1">
    <location>
        <begin position="376"/>
        <end position="395"/>
    </location>
</feature>
<feature type="region of interest" description="Disordered" evidence="1">
    <location>
        <begin position="404"/>
        <end position="424"/>
    </location>
</feature>
<feature type="region of interest" description="Disordered" evidence="1">
    <location>
        <begin position="67"/>
        <end position="369"/>
    </location>
</feature>
<feature type="compositionally biased region" description="Polar residues" evidence="1">
    <location>
        <begin position="338"/>
        <end position="353"/>
    </location>
</feature>
<gene>
    <name evidence="2" type="ordered locus">Os05g0508700</name>
    <name evidence="2" type="ORF">OSNPB_050508700</name>
</gene>
<dbReference type="InterPro" id="IPR055327">
    <property type="entry name" value="TRAF1A/B"/>
</dbReference>
<dbReference type="Gramene" id="Os05t0508700-03">
    <property type="protein sequence ID" value="Os05t0508700-03"/>
    <property type="gene ID" value="Os05g0508700"/>
</dbReference>
<feature type="region of interest" description="Disordered" evidence="1">
    <location>
        <begin position="467"/>
        <end position="504"/>
    </location>
</feature>
<organism evidence="2 3">
    <name type="scientific">Oryza sativa subsp. japonica</name>
    <name type="common">Rice</name>
    <dbReference type="NCBI Taxonomy" id="39947"/>
    <lineage>
        <taxon>Eukaryota</taxon>
        <taxon>Viridiplantae</taxon>
        <taxon>Streptophyta</taxon>
        <taxon>Embryophyta</taxon>
        <taxon>Tracheophyta</taxon>
        <taxon>Spermatophyta</taxon>
        <taxon>Magnoliopsida</taxon>
        <taxon>Liliopsida</taxon>
        <taxon>Poales</taxon>
        <taxon>Poaceae</taxon>
        <taxon>BOP clade</taxon>
        <taxon>Oryzoideae</taxon>
        <taxon>Oryzeae</taxon>
        <taxon>Oryzinae</taxon>
        <taxon>Oryza</taxon>
        <taxon>Oryza sativa</taxon>
    </lineage>
</organism>
<feature type="compositionally biased region" description="Basic and acidic residues" evidence="1">
    <location>
        <begin position="100"/>
        <end position="122"/>
    </location>
</feature>